<gene>
    <name evidence="3" type="ORF">BON30_10640</name>
</gene>
<comment type="caution">
    <text evidence="3">The sequence shown here is derived from an EMBL/GenBank/DDBJ whole genome shotgun (WGS) entry which is preliminary data.</text>
</comment>
<sequence>MYGGAVPRTPASPTYEGRHHESVEAKSVIATTAAGFLRAGQVVFFDAGTTALAVATHVPRDRR</sequence>
<dbReference type="InterPro" id="IPR037171">
    <property type="entry name" value="NagB/RpiA_transferase-like"/>
</dbReference>
<reference evidence="4" key="1">
    <citation type="submission" date="2016-11" db="EMBL/GenBank/DDBJ databases">
        <authorList>
            <person name="Shukria A."/>
            <person name="Stevens D.C."/>
        </authorList>
    </citation>
    <scope>NUCLEOTIDE SEQUENCE [LARGE SCALE GENOMIC DNA]</scope>
    <source>
        <strain evidence="4">Cbfe23</strain>
    </source>
</reference>
<name>A0A1L9BGJ6_9BACT</name>
<evidence type="ECO:0000313" key="3">
    <source>
        <dbReference type="EMBL" id="OJH41318.1"/>
    </source>
</evidence>
<dbReference type="SUPFAM" id="SSF100950">
    <property type="entry name" value="NagB/RpiA/CoA transferase-like"/>
    <property type="match status" value="1"/>
</dbReference>
<reference evidence="3 4" key="2">
    <citation type="submission" date="2016-12" db="EMBL/GenBank/DDBJ databases">
        <title>Draft Genome Sequence of Cystobacter ferrugineus Strain Cbfe23.</title>
        <authorList>
            <person name="Akbar S."/>
            <person name="Dowd S.E."/>
            <person name="Stevens D.C."/>
        </authorList>
    </citation>
    <scope>NUCLEOTIDE SEQUENCE [LARGE SCALE GENOMIC DNA]</scope>
    <source>
        <strain evidence="3 4">Cbfe23</strain>
    </source>
</reference>
<evidence type="ECO:0000313" key="4">
    <source>
        <dbReference type="Proteomes" id="UP000182229"/>
    </source>
</evidence>
<dbReference type="InterPro" id="IPR014036">
    <property type="entry name" value="DeoR-like_C"/>
</dbReference>
<evidence type="ECO:0000259" key="2">
    <source>
        <dbReference type="Pfam" id="PF00455"/>
    </source>
</evidence>
<accession>A0A1L9BGJ6</accession>
<proteinExistence type="predicted"/>
<evidence type="ECO:0000256" key="1">
    <source>
        <dbReference type="SAM" id="MobiDB-lite"/>
    </source>
</evidence>
<dbReference type="AlphaFoldDB" id="A0A1L9BGJ6"/>
<organism evidence="3 4">
    <name type="scientific">Cystobacter ferrugineus</name>
    <dbReference type="NCBI Taxonomy" id="83449"/>
    <lineage>
        <taxon>Bacteria</taxon>
        <taxon>Pseudomonadati</taxon>
        <taxon>Myxococcota</taxon>
        <taxon>Myxococcia</taxon>
        <taxon>Myxococcales</taxon>
        <taxon>Cystobacterineae</taxon>
        <taxon>Archangiaceae</taxon>
        <taxon>Cystobacter</taxon>
    </lineage>
</organism>
<feature type="region of interest" description="Disordered" evidence="1">
    <location>
        <begin position="1"/>
        <end position="21"/>
    </location>
</feature>
<keyword evidence="4" id="KW-1185">Reference proteome</keyword>
<dbReference type="Proteomes" id="UP000182229">
    <property type="component" value="Unassembled WGS sequence"/>
</dbReference>
<protein>
    <recommendedName>
        <fullName evidence="2">DeoR-like transcriptional repressor C-terminal sensor domain-containing protein</fullName>
    </recommendedName>
</protein>
<dbReference type="EMBL" id="MPIN01000002">
    <property type="protein sequence ID" value="OJH41318.1"/>
    <property type="molecule type" value="Genomic_DNA"/>
</dbReference>
<dbReference type="Pfam" id="PF00455">
    <property type="entry name" value="DeoRC"/>
    <property type="match status" value="1"/>
</dbReference>
<feature type="domain" description="DeoR-like transcriptional repressor C-terminal sensor" evidence="2">
    <location>
        <begin position="22"/>
        <end position="61"/>
    </location>
</feature>
<dbReference type="STRING" id="83449.BON30_10640"/>